<dbReference type="PROSITE" id="PS00678">
    <property type="entry name" value="WD_REPEATS_1"/>
    <property type="match status" value="1"/>
</dbReference>
<dbReference type="InterPro" id="IPR001680">
    <property type="entry name" value="WD40_rpt"/>
</dbReference>
<dbReference type="GeneID" id="63773819"/>
<dbReference type="FunFam" id="3.40.50.300:FF:001638">
    <property type="entry name" value="NACHT and WD40 domain protein"/>
    <property type="match status" value="1"/>
</dbReference>
<dbReference type="Gene3D" id="3.40.50.300">
    <property type="entry name" value="P-loop containing nucleotide triphosphate hydrolases"/>
    <property type="match status" value="1"/>
</dbReference>
<dbReference type="PANTHER" id="PTHR10039">
    <property type="entry name" value="AMELOGENIN"/>
    <property type="match status" value="1"/>
</dbReference>
<dbReference type="InterPro" id="IPR007111">
    <property type="entry name" value="NACHT_NTPase"/>
</dbReference>
<sequence length="786" mass="89804">MDGIFKKRPSDEQAADLAAKTRSEKRQATATSDSLVDRREPDLRAGHYGIGIQNVGGGSISIGGDAIFGDSHTQCLKDLRSTDPRDDKKRIQDAKGGLLKDSYRWILEHSDFIRWRDDPQSRLLWIKGDPGKGKTMLLCGIIDELERELKLNSEARILSFFFCQATDVRINNATAVLRGLIYLLVDQQPILISYVQKKYDHAGQQLFEDVNAWVALSDILSDILQDSRLHRFYFIIDALDECESDLLKLLEFIIRTCSSSRVKWILSSRNRDDIDLMLRRTESRTRLGLELKENAEKISRAVDTYISRRISELATVKGNQLLQNQVGDIMRYKAQGTFLWVALVFQELQNARSWEILDILDEIPPNLEKLYRRMIQHIQRLQRKRLDLCRSVLSTVIAAYRPLYLEELAILSGLPRSIPTEEIIDICGSFLTRRDNIVYVVHQSAKDFLSTNIFLFPSSIYEKHHAIFSISLQVISRTLHRNMYDVRNPGYLIQHIKTPQTDPLATVRYACIYWADHLRDADKLDTESGIELSRFLCERFLYWLEALSLLRGLPEGVVSMTKLEAFLRKRNDPSLIELVYDAYRFMLQYRWIIENAPLQAYVSALIFSPIRSLIRRNFKQEQPDWVTIKPTPEVDWNGCLQNLEGHNHLVNSVAFSPDGGRLASASDDRTIKLWDASSGACLQTLEGHSDRNNSVAFLPDGGSIVTDCNYITLDCIPNTGILVDTLQKSRNSICNYGISGDWCVWEDQNVLWLPPNYRPACSAVALQTIAIGCRSGQICVIKFSKN</sequence>
<dbReference type="InterPro" id="IPR015943">
    <property type="entry name" value="WD40/YVTN_repeat-like_dom_sf"/>
</dbReference>
<feature type="domain" description="NACHT" evidence="5">
    <location>
        <begin position="122"/>
        <end position="269"/>
    </location>
</feature>
<dbReference type="SMART" id="SM00320">
    <property type="entry name" value="WD40"/>
    <property type="match status" value="2"/>
</dbReference>
<evidence type="ECO:0000256" key="4">
    <source>
        <dbReference type="SAM" id="MobiDB-lite"/>
    </source>
</evidence>
<dbReference type="InterPro" id="IPR019775">
    <property type="entry name" value="WD40_repeat_CS"/>
</dbReference>
<feature type="compositionally biased region" description="Basic and acidic residues" evidence="4">
    <location>
        <begin position="1"/>
        <end position="11"/>
    </location>
</feature>
<gene>
    <name evidence="6" type="ORF">BCR38DRAFT_394245</name>
</gene>
<dbReference type="PROSITE" id="PS50294">
    <property type="entry name" value="WD_REPEATS_REGION"/>
    <property type="match status" value="1"/>
</dbReference>
<dbReference type="InParanoid" id="A0A1Y2DVP4"/>
<dbReference type="InterPro" id="IPR027417">
    <property type="entry name" value="P-loop_NTPase"/>
</dbReference>
<dbReference type="Proteomes" id="UP000193689">
    <property type="component" value="Unassembled WGS sequence"/>
</dbReference>
<evidence type="ECO:0000259" key="5">
    <source>
        <dbReference type="PROSITE" id="PS50837"/>
    </source>
</evidence>
<dbReference type="AlphaFoldDB" id="A0A1Y2DVP4"/>
<dbReference type="Pfam" id="PF24883">
    <property type="entry name" value="NPHP3_N"/>
    <property type="match status" value="1"/>
</dbReference>
<dbReference type="PANTHER" id="PTHR10039:SF14">
    <property type="entry name" value="NACHT DOMAIN-CONTAINING PROTEIN"/>
    <property type="match status" value="1"/>
</dbReference>
<keyword evidence="1 3" id="KW-0853">WD repeat</keyword>
<dbReference type="PROSITE" id="PS50837">
    <property type="entry name" value="NACHT"/>
    <property type="match status" value="1"/>
</dbReference>
<organism evidence="6 7">
    <name type="scientific">Pseudomassariella vexata</name>
    <dbReference type="NCBI Taxonomy" id="1141098"/>
    <lineage>
        <taxon>Eukaryota</taxon>
        <taxon>Fungi</taxon>
        <taxon>Dikarya</taxon>
        <taxon>Ascomycota</taxon>
        <taxon>Pezizomycotina</taxon>
        <taxon>Sordariomycetes</taxon>
        <taxon>Xylariomycetidae</taxon>
        <taxon>Amphisphaeriales</taxon>
        <taxon>Pseudomassariaceae</taxon>
        <taxon>Pseudomassariella</taxon>
    </lineage>
</organism>
<dbReference type="SUPFAM" id="SSF50978">
    <property type="entry name" value="WD40 repeat-like"/>
    <property type="match status" value="1"/>
</dbReference>
<feature type="repeat" description="WD" evidence="3">
    <location>
        <begin position="643"/>
        <end position="684"/>
    </location>
</feature>
<dbReference type="InterPro" id="IPR056884">
    <property type="entry name" value="NPHP3-like_N"/>
</dbReference>
<dbReference type="EMBL" id="MCFJ01000008">
    <property type="protein sequence ID" value="ORY63362.1"/>
    <property type="molecule type" value="Genomic_DNA"/>
</dbReference>
<keyword evidence="2" id="KW-0677">Repeat</keyword>
<comment type="caution">
    <text evidence="6">The sequence shown here is derived from an EMBL/GenBank/DDBJ whole genome shotgun (WGS) entry which is preliminary data.</text>
</comment>
<evidence type="ECO:0000313" key="6">
    <source>
        <dbReference type="EMBL" id="ORY63362.1"/>
    </source>
</evidence>
<evidence type="ECO:0000313" key="7">
    <source>
        <dbReference type="Proteomes" id="UP000193689"/>
    </source>
</evidence>
<dbReference type="OrthoDB" id="538223at2759"/>
<dbReference type="Gene3D" id="2.130.10.10">
    <property type="entry name" value="YVTN repeat-like/Quinoprotein amine dehydrogenase"/>
    <property type="match status" value="1"/>
</dbReference>
<protein>
    <submittedName>
        <fullName evidence="6">NACHT domain-domain-containing protein</fullName>
    </submittedName>
</protein>
<dbReference type="STRING" id="1141098.A0A1Y2DVP4"/>
<keyword evidence="7" id="KW-1185">Reference proteome</keyword>
<proteinExistence type="predicted"/>
<dbReference type="InterPro" id="IPR036322">
    <property type="entry name" value="WD40_repeat_dom_sf"/>
</dbReference>
<dbReference type="SUPFAM" id="SSF52540">
    <property type="entry name" value="P-loop containing nucleoside triphosphate hydrolases"/>
    <property type="match status" value="1"/>
</dbReference>
<reference evidence="6 7" key="1">
    <citation type="submission" date="2016-07" db="EMBL/GenBank/DDBJ databases">
        <title>Pervasive Adenine N6-methylation of Active Genes in Fungi.</title>
        <authorList>
            <consortium name="DOE Joint Genome Institute"/>
            <person name="Mondo S.J."/>
            <person name="Dannebaum R.O."/>
            <person name="Kuo R.C."/>
            <person name="Labutti K."/>
            <person name="Haridas S."/>
            <person name="Kuo A."/>
            <person name="Salamov A."/>
            <person name="Ahrendt S.R."/>
            <person name="Lipzen A."/>
            <person name="Sullivan W."/>
            <person name="Andreopoulos W.B."/>
            <person name="Clum A."/>
            <person name="Lindquist E."/>
            <person name="Daum C."/>
            <person name="Ramamoorthy G.K."/>
            <person name="Gryganskyi A."/>
            <person name="Culley D."/>
            <person name="Magnuson J.K."/>
            <person name="James T.Y."/>
            <person name="O'Malley M.A."/>
            <person name="Stajich J.E."/>
            <person name="Spatafora J.W."/>
            <person name="Visel A."/>
            <person name="Grigoriev I.V."/>
        </authorList>
    </citation>
    <scope>NUCLEOTIDE SEQUENCE [LARGE SCALE GENOMIC DNA]</scope>
    <source>
        <strain evidence="6 7">CBS 129021</strain>
    </source>
</reference>
<evidence type="ECO:0000256" key="3">
    <source>
        <dbReference type="PROSITE-ProRule" id="PRU00221"/>
    </source>
</evidence>
<evidence type="ECO:0000256" key="2">
    <source>
        <dbReference type="ARBA" id="ARBA00022737"/>
    </source>
</evidence>
<evidence type="ECO:0000256" key="1">
    <source>
        <dbReference type="ARBA" id="ARBA00022574"/>
    </source>
</evidence>
<feature type="region of interest" description="Disordered" evidence="4">
    <location>
        <begin position="1"/>
        <end position="38"/>
    </location>
</feature>
<name>A0A1Y2DVP4_9PEZI</name>
<dbReference type="PROSITE" id="PS50082">
    <property type="entry name" value="WD_REPEATS_2"/>
    <property type="match status" value="1"/>
</dbReference>
<accession>A0A1Y2DVP4</accession>
<dbReference type="RefSeq" id="XP_040715019.1">
    <property type="nucleotide sequence ID" value="XM_040857607.1"/>
</dbReference>
<dbReference type="Pfam" id="PF00400">
    <property type="entry name" value="WD40"/>
    <property type="match status" value="1"/>
</dbReference>